<dbReference type="CDD" id="cd00303">
    <property type="entry name" value="retropepsin_like"/>
    <property type="match status" value="1"/>
</dbReference>
<evidence type="ECO:0000256" key="1">
    <source>
        <dbReference type="SAM" id="MobiDB-lite"/>
    </source>
</evidence>
<dbReference type="Proteomes" id="UP001586593">
    <property type="component" value="Unassembled WGS sequence"/>
</dbReference>
<feature type="compositionally biased region" description="Basic and acidic residues" evidence="1">
    <location>
        <begin position="421"/>
        <end position="445"/>
    </location>
</feature>
<feature type="region of interest" description="Disordered" evidence="1">
    <location>
        <begin position="721"/>
        <end position="751"/>
    </location>
</feature>
<feature type="region of interest" description="Disordered" evidence="1">
    <location>
        <begin position="190"/>
        <end position="210"/>
    </location>
</feature>
<feature type="compositionally biased region" description="Basic and acidic residues" evidence="1">
    <location>
        <begin position="276"/>
        <end position="310"/>
    </location>
</feature>
<evidence type="ECO:0000313" key="3">
    <source>
        <dbReference type="Proteomes" id="UP001586593"/>
    </source>
</evidence>
<evidence type="ECO:0008006" key="4">
    <source>
        <dbReference type="Google" id="ProtNLM"/>
    </source>
</evidence>
<keyword evidence="3" id="KW-1185">Reference proteome</keyword>
<evidence type="ECO:0000313" key="2">
    <source>
        <dbReference type="EMBL" id="KAL1879138.1"/>
    </source>
</evidence>
<dbReference type="InterPro" id="IPR036875">
    <property type="entry name" value="Znf_CCHC_sf"/>
</dbReference>
<feature type="compositionally biased region" description="Basic and acidic residues" evidence="1">
    <location>
        <begin position="239"/>
        <end position="251"/>
    </location>
</feature>
<dbReference type="EMBL" id="JAZHXJ010000045">
    <property type="protein sequence ID" value="KAL1879138.1"/>
    <property type="molecule type" value="Genomic_DNA"/>
</dbReference>
<feature type="region of interest" description="Disordered" evidence="1">
    <location>
        <begin position="272"/>
        <end position="323"/>
    </location>
</feature>
<protein>
    <recommendedName>
        <fullName evidence="4">CCHC-type domain-containing protein</fullName>
    </recommendedName>
</protein>
<proteinExistence type="predicted"/>
<comment type="caution">
    <text evidence="2">The sequence shown here is derived from an EMBL/GenBank/DDBJ whole genome shotgun (WGS) entry which is preliminary data.</text>
</comment>
<feature type="compositionally biased region" description="Acidic residues" evidence="1">
    <location>
        <begin position="194"/>
        <end position="205"/>
    </location>
</feature>
<gene>
    <name evidence="2" type="ORF">VTK73DRAFT_7257</name>
</gene>
<dbReference type="InterPro" id="IPR021109">
    <property type="entry name" value="Peptidase_aspartic_dom_sf"/>
</dbReference>
<organism evidence="2 3">
    <name type="scientific">Phialemonium thermophilum</name>
    <dbReference type="NCBI Taxonomy" id="223376"/>
    <lineage>
        <taxon>Eukaryota</taxon>
        <taxon>Fungi</taxon>
        <taxon>Dikarya</taxon>
        <taxon>Ascomycota</taxon>
        <taxon>Pezizomycotina</taxon>
        <taxon>Sordariomycetes</taxon>
        <taxon>Sordariomycetidae</taxon>
        <taxon>Cephalothecales</taxon>
        <taxon>Cephalothecaceae</taxon>
        <taxon>Phialemonium</taxon>
    </lineage>
</organism>
<name>A0ABR3XT55_9PEZI</name>
<feature type="region of interest" description="Disordered" evidence="1">
    <location>
        <begin position="344"/>
        <end position="391"/>
    </location>
</feature>
<feature type="compositionally biased region" description="Polar residues" evidence="1">
    <location>
        <begin position="446"/>
        <end position="455"/>
    </location>
</feature>
<sequence length="784" mass="87645">MEWPKFSGRRGELAQDYLDEIDTNIILSQLGNEALENRVRLAKFKAGLQKKARTWYETEVSPDIRSDWLRLRKTFLEKFPGVVETDDLTPLTEATNFARIPGEPLTEYLKRADRLHSKIKDTTYQRVLASRMLAMMVDGEDGQRVKERVEDRLAQQGKIVIGDRGCQVLSRDCSYSDVRDALAACLHSFGQSVPDEDDDSDEEDTQGARRERKWLDVIEKLGLTVTTLIDKSSAAASRTESRRDWEPDRARQSGQSGKPFYCDNCGGTGHGIWKCPKPEASDEERSRNRRARLERERLEKEKDKEKEKEVPQQQAKLVSAEPWYRRDTPEVKAILGEMEELASQAEEKQAVAALPGDDDVVMEEAPPSKLPDLRARPVKNPRKRRAEERLDSDNDYLKRMRDLPESELDKIIADLKKQLEEASKHAETEDKDTSSDNPDRYKKSTNDIGTGQAPQKQEHVAVSSETRNRIRAMSKYNVKPIDIGRILAETRWEVSLLQLLDAAPRLRADLNKMMSTDANLAKGRRKKIVVGAHINVDEESGDDASDISEDVALPAEASVRALSGPVWKSQALSQRDIPDLSVGYVAGYVNQVFSSRLMIDSGSTIDCISPQFAMKVAGPAGVRFMSTPCHVSLADDSKGHIDKFVIPAIVVGGVLCYSTAFLFGDACNYDMILSQVWLHRVQAVQDWARNTITVSGSDGYSEIVPVLKATSPPPPRIVEIEEEHDSSDSLSTLSDDSDGESEAESVTSAESLDQTDLAVQKLYKISEVTDLALKLHELSGKAKL</sequence>
<dbReference type="Gene3D" id="2.40.70.10">
    <property type="entry name" value="Acid Proteases"/>
    <property type="match status" value="1"/>
</dbReference>
<feature type="region of interest" description="Disordered" evidence="1">
    <location>
        <begin position="232"/>
        <end position="260"/>
    </location>
</feature>
<feature type="region of interest" description="Disordered" evidence="1">
    <location>
        <begin position="421"/>
        <end position="466"/>
    </location>
</feature>
<accession>A0ABR3XT55</accession>
<reference evidence="2 3" key="1">
    <citation type="journal article" date="2024" name="Commun. Biol.">
        <title>Comparative genomic analysis of thermophilic fungi reveals convergent evolutionary adaptations and gene losses.</title>
        <authorList>
            <person name="Steindorff A.S."/>
            <person name="Aguilar-Pontes M.V."/>
            <person name="Robinson A.J."/>
            <person name="Andreopoulos B."/>
            <person name="LaButti K."/>
            <person name="Kuo A."/>
            <person name="Mondo S."/>
            <person name="Riley R."/>
            <person name="Otillar R."/>
            <person name="Haridas S."/>
            <person name="Lipzen A."/>
            <person name="Grimwood J."/>
            <person name="Schmutz J."/>
            <person name="Clum A."/>
            <person name="Reid I.D."/>
            <person name="Moisan M.C."/>
            <person name="Butler G."/>
            <person name="Nguyen T.T.M."/>
            <person name="Dewar K."/>
            <person name="Conant G."/>
            <person name="Drula E."/>
            <person name="Henrissat B."/>
            <person name="Hansel C."/>
            <person name="Singer S."/>
            <person name="Hutchinson M.I."/>
            <person name="de Vries R.P."/>
            <person name="Natvig D.O."/>
            <person name="Powell A.J."/>
            <person name="Tsang A."/>
            <person name="Grigoriev I.V."/>
        </authorList>
    </citation>
    <scope>NUCLEOTIDE SEQUENCE [LARGE SCALE GENOMIC DNA]</scope>
    <source>
        <strain evidence="2 3">ATCC 24622</strain>
    </source>
</reference>
<dbReference type="SUPFAM" id="SSF57756">
    <property type="entry name" value="Retrovirus zinc finger-like domains"/>
    <property type="match status" value="1"/>
</dbReference>